<dbReference type="EMBL" id="AEVS01000101">
    <property type="protein sequence ID" value="EGA63985.1"/>
    <property type="molecule type" value="Genomic_DNA"/>
</dbReference>
<organism evidence="3 4">
    <name type="scientific">Vibrio brasiliensis LMG 20546</name>
    <dbReference type="NCBI Taxonomy" id="945543"/>
    <lineage>
        <taxon>Bacteria</taxon>
        <taxon>Pseudomonadati</taxon>
        <taxon>Pseudomonadota</taxon>
        <taxon>Gammaproteobacteria</taxon>
        <taxon>Vibrionales</taxon>
        <taxon>Vibrionaceae</taxon>
        <taxon>Vibrio</taxon>
        <taxon>Vibrio oreintalis group</taxon>
    </lineage>
</organism>
<dbReference type="OrthoDB" id="5877255at2"/>
<feature type="chain" id="PRO_5003227169" evidence="1">
    <location>
        <begin position="23"/>
        <end position="110"/>
    </location>
</feature>
<evidence type="ECO:0000256" key="1">
    <source>
        <dbReference type="SAM" id="SignalP"/>
    </source>
</evidence>
<dbReference type="InterPro" id="IPR054399">
    <property type="entry name" value="Fervidolysin-like_N_prodom"/>
</dbReference>
<dbReference type="InterPro" id="IPR037045">
    <property type="entry name" value="S8pro/Inhibitor_I9_sf"/>
</dbReference>
<keyword evidence="4" id="KW-1185">Reference proteome</keyword>
<dbReference type="Gene3D" id="3.30.70.80">
    <property type="entry name" value="Peptidase S8 propeptide/proteinase inhibitor I9"/>
    <property type="match status" value="1"/>
</dbReference>
<dbReference type="AlphaFoldDB" id="E8LYZ9"/>
<dbReference type="RefSeq" id="WP_006881068.1">
    <property type="nucleotide sequence ID" value="NZ_AEVS01000101.1"/>
</dbReference>
<reference evidence="3 4" key="1">
    <citation type="journal article" date="2012" name="Int. J. Syst. Evol. Microbiol.">
        <title>Vibrio caribbeanicus sp. nov., isolated from the marine sponge Scleritoderma cyanea.</title>
        <authorList>
            <person name="Hoffmann M."/>
            <person name="Monday S.R."/>
            <person name="Allard M.W."/>
            <person name="Strain E.A."/>
            <person name="Whittaker P."/>
            <person name="Naum M."/>
            <person name="McCarthy P.J."/>
            <person name="Lopez J.V."/>
            <person name="Fischer M."/>
            <person name="Brown E.W."/>
        </authorList>
    </citation>
    <scope>NUCLEOTIDE SEQUENCE [LARGE SCALE GENOMIC DNA]</scope>
    <source>
        <strain evidence="3 4">LMG 20546</strain>
    </source>
</reference>
<sequence length="110" mass="12239">MVNKLITCSVLLMIGISGSVLADNSQGFPFPGNKEEAIEQAPTRYFVKYLDGQAEQARELVNQYGLNIVDELPKDQVLVVEGESKQVEKLKQDTSIEYTEPAPIRKLLAQ</sequence>
<gene>
    <name evidence="3" type="ORF">VIBR0546_05827</name>
</gene>
<comment type="caution">
    <text evidence="3">The sequence shown here is derived from an EMBL/GenBank/DDBJ whole genome shotgun (WGS) entry which is preliminary data.</text>
</comment>
<accession>E8LYZ9</accession>
<proteinExistence type="predicted"/>
<feature type="signal peptide" evidence="1">
    <location>
        <begin position="1"/>
        <end position="22"/>
    </location>
</feature>
<name>E8LYZ9_9VIBR</name>
<dbReference type="Pfam" id="PF22148">
    <property type="entry name" value="Fervidolysin_NPro-like"/>
    <property type="match status" value="1"/>
</dbReference>
<dbReference type="eggNOG" id="ENOG5031YCC">
    <property type="taxonomic scope" value="Bacteria"/>
</dbReference>
<feature type="domain" description="Fervidolysin-like N-terminal prodomain" evidence="2">
    <location>
        <begin position="47"/>
        <end position="101"/>
    </location>
</feature>
<evidence type="ECO:0000313" key="4">
    <source>
        <dbReference type="Proteomes" id="UP000004371"/>
    </source>
</evidence>
<protein>
    <submittedName>
        <fullName evidence="3">ATPase of the AAA+ class</fullName>
    </submittedName>
</protein>
<evidence type="ECO:0000313" key="3">
    <source>
        <dbReference type="EMBL" id="EGA63985.1"/>
    </source>
</evidence>
<dbReference type="Proteomes" id="UP000004371">
    <property type="component" value="Unassembled WGS sequence"/>
</dbReference>
<evidence type="ECO:0000259" key="2">
    <source>
        <dbReference type="Pfam" id="PF22148"/>
    </source>
</evidence>
<keyword evidence="1" id="KW-0732">Signal</keyword>